<proteinExistence type="predicted"/>
<sequence>MMKRATCNWRKFLVLVSAHLIEIYLQPLTDRDGVLIVDDSTCDRNRSKAVELLARVKDHTTGAYFKGFQMLTLGWSNSTTFLPLVFSLLSSRNVKNRFQEMNPTIDKRTVVSGPSQ</sequence>
<dbReference type="InterPro" id="IPR012337">
    <property type="entry name" value="RNaseH-like_sf"/>
</dbReference>
<reference evidence="2 3" key="1">
    <citation type="submission" date="2020-06" db="EMBL/GenBank/DDBJ databases">
        <title>Genomic analysis of Salicibibacter sp. NKC21-4.</title>
        <authorList>
            <person name="Oh Y.J."/>
        </authorList>
    </citation>
    <scope>NUCLEOTIDE SEQUENCE [LARGE SCALE GENOMIC DNA]</scope>
    <source>
        <strain evidence="2 3">NKC21-4</strain>
    </source>
</reference>
<keyword evidence="3" id="KW-1185">Reference proteome</keyword>
<dbReference type="EMBL" id="CP054706">
    <property type="protein sequence ID" value="QQK81599.1"/>
    <property type="molecule type" value="Genomic_DNA"/>
</dbReference>
<dbReference type="SUPFAM" id="SSF53098">
    <property type="entry name" value="Ribonuclease H-like"/>
    <property type="match status" value="1"/>
</dbReference>
<gene>
    <name evidence="2" type="ORF">HUG20_17890</name>
</gene>
<dbReference type="Proteomes" id="UP000595349">
    <property type="component" value="Chromosome"/>
</dbReference>
<evidence type="ECO:0000313" key="2">
    <source>
        <dbReference type="EMBL" id="QQK81599.1"/>
    </source>
</evidence>
<name>A0A7T7CH09_9BACI</name>
<protein>
    <submittedName>
        <fullName evidence="2">Transposase</fullName>
    </submittedName>
</protein>
<evidence type="ECO:0000313" key="3">
    <source>
        <dbReference type="Proteomes" id="UP000595349"/>
    </source>
</evidence>
<evidence type="ECO:0000259" key="1">
    <source>
        <dbReference type="Pfam" id="PF13546"/>
    </source>
</evidence>
<feature type="domain" description="Transposase IS701-like DDE" evidence="1">
    <location>
        <begin position="9"/>
        <end position="100"/>
    </location>
</feature>
<organism evidence="2 3">
    <name type="scientific">Salicibibacter cibi</name>
    <dbReference type="NCBI Taxonomy" id="2743001"/>
    <lineage>
        <taxon>Bacteria</taxon>
        <taxon>Bacillati</taxon>
        <taxon>Bacillota</taxon>
        <taxon>Bacilli</taxon>
        <taxon>Bacillales</taxon>
        <taxon>Bacillaceae</taxon>
        <taxon>Salicibibacter</taxon>
    </lineage>
</organism>
<dbReference type="AlphaFoldDB" id="A0A7T7CH09"/>
<dbReference type="KEGG" id="scib:HUG20_17890"/>
<dbReference type="InterPro" id="IPR038721">
    <property type="entry name" value="IS701-like_DDE_dom"/>
</dbReference>
<accession>A0A7T7CH09</accession>
<dbReference type="Pfam" id="PF13546">
    <property type="entry name" value="DDE_5"/>
    <property type="match status" value="1"/>
</dbReference>